<dbReference type="GO" id="GO:0006508">
    <property type="term" value="P:proteolysis"/>
    <property type="evidence" value="ECO:0007669"/>
    <property type="project" value="InterPro"/>
</dbReference>
<dbReference type="SUPFAM" id="SSF56601">
    <property type="entry name" value="beta-lactamase/transpeptidase-like"/>
    <property type="match status" value="1"/>
</dbReference>
<proteinExistence type="inferred from homology"/>
<protein>
    <submittedName>
        <fullName evidence="3">D-alanyl-D-alanine carboxypeptidase</fullName>
        <ecNumber evidence="3">3.4.16.4</ecNumber>
    </submittedName>
</protein>
<dbReference type="AlphaFoldDB" id="A0A3B0W387"/>
<dbReference type="EMBL" id="UOFB01000375">
    <property type="protein sequence ID" value="VAW49741.1"/>
    <property type="molecule type" value="Genomic_DNA"/>
</dbReference>
<keyword evidence="3" id="KW-0645">Protease</keyword>
<evidence type="ECO:0000313" key="3">
    <source>
        <dbReference type="EMBL" id="VAW49741.1"/>
    </source>
</evidence>
<reference evidence="3" key="1">
    <citation type="submission" date="2018-06" db="EMBL/GenBank/DDBJ databases">
        <authorList>
            <person name="Zhirakovskaya E."/>
        </authorList>
    </citation>
    <scope>NUCLEOTIDE SEQUENCE</scope>
</reference>
<dbReference type="GO" id="GO:0009002">
    <property type="term" value="F:serine-type D-Ala-D-Ala carboxypeptidase activity"/>
    <property type="evidence" value="ECO:0007669"/>
    <property type="project" value="UniProtKB-EC"/>
</dbReference>
<evidence type="ECO:0000256" key="2">
    <source>
        <dbReference type="ARBA" id="ARBA00022801"/>
    </source>
</evidence>
<keyword evidence="3" id="KW-0121">Carboxypeptidase</keyword>
<dbReference type="PANTHER" id="PTHR30023:SF0">
    <property type="entry name" value="PENICILLIN-SENSITIVE CARBOXYPEPTIDASE A"/>
    <property type="match status" value="1"/>
</dbReference>
<dbReference type="Pfam" id="PF02113">
    <property type="entry name" value="Peptidase_S13"/>
    <property type="match status" value="1"/>
</dbReference>
<organism evidence="3">
    <name type="scientific">hydrothermal vent metagenome</name>
    <dbReference type="NCBI Taxonomy" id="652676"/>
    <lineage>
        <taxon>unclassified sequences</taxon>
        <taxon>metagenomes</taxon>
        <taxon>ecological metagenomes</taxon>
    </lineage>
</organism>
<feature type="non-terminal residue" evidence="3">
    <location>
        <position position="242"/>
    </location>
</feature>
<name>A0A3B0W387_9ZZZZ</name>
<comment type="similarity">
    <text evidence="1">Belongs to the peptidase S13 family.</text>
</comment>
<dbReference type="GO" id="GO:0000270">
    <property type="term" value="P:peptidoglycan metabolic process"/>
    <property type="evidence" value="ECO:0007669"/>
    <property type="project" value="TreeGrafter"/>
</dbReference>
<dbReference type="PANTHER" id="PTHR30023">
    <property type="entry name" value="D-ALANYL-D-ALANINE CARBOXYPEPTIDASE"/>
    <property type="match status" value="1"/>
</dbReference>
<dbReference type="InterPro" id="IPR000667">
    <property type="entry name" value="Peptidase_S13"/>
</dbReference>
<dbReference type="Gene3D" id="3.40.710.10">
    <property type="entry name" value="DD-peptidase/beta-lactamase superfamily"/>
    <property type="match status" value="1"/>
</dbReference>
<gene>
    <name evidence="3" type="ORF">MNBD_GAMMA04-1176</name>
</gene>
<keyword evidence="2 3" id="KW-0378">Hydrolase</keyword>
<dbReference type="EC" id="3.4.16.4" evidence="3"/>
<evidence type="ECO:0000256" key="1">
    <source>
        <dbReference type="ARBA" id="ARBA00006096"/>
    </source>
</evidence>
<dbReference type="Gene3D" id="3.50.80.20">
    <property type="entry name" value="D-Ala-D-Ala carboxypeptidase C, peptidase S13"/>
    <property type="match status" value="1"/>
</dbReference>
<accession>A0A3B0W387</accession>
<dbReference type="InterPro" id="IPR012338">
    <property type="entry name" value="Beta-lactam/transpept-like"/>
</dbReference>
<sequence length="242" mass="26844">MWRIFYLNRSVKALWLTLLLCVVNSALAAEVVWLEKGKSPVLDSFYQLAHSGLLFKTPQGAILYSKDADVSFIPASTTKLITALLALRHWGEDYRFKTGFYLKNRANLSEEGLQAGGGKNFSPPVLLIKGHGDPFLVSEELAFMAKQLAKRLKQQHITALAGIQLDVSYYQGGVIFPGASQTDNPYDAVSSALAANFNTLYFRKIDNGFESAEPQTPMTKTALALAEEAHRFKKTPRGLEKR</sequence>